<dbReference type="InterPro" id="IPR038594">
    <property type="entry name" value="SepF-like_sf"/>
</dbReference>
<dbReference type="OrthoDB" id="9815206at2"/>
<dbReference type="PANTHER" id="PTHR35798">
    <property type="entry name" value="CELL DIVISION PROTEIN SEPF"/>
    <property type="match status" value="1"/>
</dbReference>
<evidence type="ECO:0000256" key="1">
    <source>
        <dbReference type="ARBA" id="ARBA00022618"/>
    </source>
</evidence>
<keyword evidence="3 5" id="KW-0131">Cell cycle</keyword>
<dbReference type="HAMAP" id="MF_01197">
    <property type="entry name" value="SepF"/>
    <property type="match status" value="1"/>
</dbReference>
<dbReference type="GO" id="GO:0043093">
    <property type="term" value="P:FtsZ-dependent cytokinesis"/>
    <property type="evidence" value="ECO:0007669"/>
    <property type="project" value="UniProtKB-UniRule"/>
</dbReference>
<evidence type="ECO:0000256" key="4">
    <source>
        <dbReference type="ARBA" id="ARBA00044936"/>
    </source>
</evidence>
<protein>
    <recommendedName>
        <fullName evidence="5">Cell division protein SepF</fullName>
    </recommendedName>
</protein>
<comment type="subcellular location">
    <subcellularLocation>
        <location evidence="5">Cytoplasm</location>
    </subcellularLocation>
    <text evidence="5">Localizes to the division site, in a FtsZ-dependent manner.</text>
</comment>
<dbReference type="AlphaFoldDB" id="K9ETY1"/>
<gene>
    <name evidence="5" type="primary">sepF</name>
    <name evidence="7" type="ORF">HMPREF9698_00115</name>
</gene>
<keyword evidence="2 5" id="KW-0717">Septation</keyword>
<comment type="function">
    <text evidence="4 5">Cell division protein that is part of the divisome complex and is recruited early to the Z-ring. Probably stimulates Z-ring formation, perhaps through the cross-linking of FtsZ protofilaments. Its function overlaps with FtsA.</text>
</comment>
<comment type="caution">
    <text evidence="7">The sequence shown here is derived from an EMBL/GenBank/DDBJ whole genome shotgun (WGS) entry which is preliminary data.</text>
</comment>
<dbReference type="Proteomes" id="UP000009875">
    <property type="component" value="Unassembled WGS sequence"/>
</dbReference>
<evidence type="ECO:0000313" key="8">
    <source>
        <dbReference type="Proteomes" id="UP000009875"/>
    </source>
</evidence>
<feature type="compositionally biased region" description="Polar residues" evidence="6">
    <location>
        <begin position="33"/>
        <end position="46"/>
    </location>
</feature>
<dbReference type="GO" id="GO:0000917">
    <property type="term" value="P:division septum assembly"/>
    <property type="evidence" value="ECO:0007669"/>
    <property type="project" value="UniProtKB-KW"/>
</dbReference>
<dbReference type="GO" id="GO:0005737">
    <property type="term" value="C:cytoplasm"/>
    <property type="evidence" value="ECO:0007669"/>
    <property type="project" value="UniProtKB-SubCell"/>
</dbReference>
<reference evidence="7 8" key="1">
    <citation type="submission" date="2012-09" db="EMBL/GenBank/DDBJ databases">
        <title>The Genome Sequence of Alloiococcus otitis ATCC 51267.</title>
        <authorList>
            <consortium name="The Broad Institute Genome Sequencing Platform"/>
            <person name="Earl A."/>
            <person name="Ward D."/>
            <person name="Feldgarden M."/>
            <person name="Gevers D."/>
            <person name="Huys G."/>
            <person name="Walker B."/>
            <person name="Young S.K."/>
            <person name="Zeng Q."/>
            <person name="Gargeya S."/>
            <person name="Fitzgerald M."/>
            <person name="Haas B."/>
            <person name="Abouelleil A."/>
            <person name="Alvarado L."/>
            <person name="Arachchi H.M."/>
            <person name="Berlin A.M."/>
            <person name="Chapman S.B."/>
            <person name="Goldberg J."/>
            <person name="Griggs A."/>
            <person name="Gujja S."/>
            <person name="Hansen M."/>
            <person name="Howarth C."/>
            <person name="Imamovic A."/>
            <person name="Larimer J."/>
            <person name="McCowen C."/>
            <person name="Montmayeur A."/>
            <person name="Murphy C."/>
            <person name="Neiman D."/>
            <person name="Pearson M."/>
            <person name="Priest M."/>
            <person name="Roberts A."/>
            <person name="Saif S."/>
            <person name="Shea T."/>
            <person name="Sisk P."/>
            <person name="Sykes S."/>
            <person name="Wortman J."/>
            <person name="Nusbaum C."/>
            <person name="Birren B."/>
        </authorList>
    </citation>
    <scope>NUCLEOTIDE SEQUENCE [LARGE SCALE GENOMIC DNA]</scope>
    <source>
        <strain evidence="7 8">ATCC 51267</strain>
    </source>
</reference>
<evidence type="ECO:0000256" key="5">
    <source>
        <dbReference type="HAMAP-Rule" id="MF_01197"/>
    </source>
</evidence>
<dbReference type="EMBL" id="AGXA01000002">
    <property type="protein sequence ID" value="EKU94387.1"/>
    <property type="molecule type" value="Genomic_DNA"/>
</dbReference>
<dbReference type="Gene3D" id="3.30.110.150">
    <property type="entry name" value="SepF-like protein"/>
    <property type="match status" value="1"/>
</dbReference>
<accession>K9ETY1</accession>
<comment type="subunit">
    <text evidence="5">Homodimer. Interacts with FtsZ.</text>
</comment>
<keyword evidence="1 5" id="KW-0132">Cell division</keyword>
<sequence>MSLKETFSNFFMLDDEEGSQDQAVKQKEPRLKTGQSRQPGGASSTPQEEDKSGGLSLVSMNKNQSQKLRIKVVEPRLYSEVKEIADLVLTNQSVILNFRRMDKDQAKKVIDFMMGVTYAIGGDIQRVGDQIFLATPANIEIDANDISGLDREE</sequence>
<keyword evidence="8" id="KW-1185">Reference proteome</keyword>
<dbReference type="InterPro" id="IPR007561">
    <property type="entry name" value="Cell_div_SepF/SepF-rel"/>
</dbReference>
<dbReference type="eggNOG" id="COG1799">
    <property type="taxonomic scope" value="Bacteria"/>
</dbReference>
<evidence type="ECO:0000313" key="7">
    <source>
        <dbReference type="EMBL" id="EKU94387.1"/>
    </source>
</evidence>
<dbReference type="InterPro" id="IPR023052">
    <property type="entry name" value="Cell_div_SepF"/>
</dbReference>
<evidence type="ECO:0000256" key="6">
    <source>
        <dbReference type="SAM" id="MobiDB-lite"/>
    </source>
</evidence>
<feature type="region of interest" description="Disordered" evidence="6">
    <location>
        <begin position="1"/>
        <end position="65"/>
    </location>
</feature>
<comment type="similarity">
    <text evidence="5">Belongs to the SepF family.</text>
</comment>
<keyword evidence="5" id="KW-0963">Cytoplasm</keyword>
<name>K9ETY1_9LACT</name>
<organism evidence="7 8">
    <name type="scientific">Alloiococcus otitis ATCC 51267</name>
    <dbReference type="NCBI Taxonomy" id="883081"/>
    <lineage>
        <taxon>Bacteria</taxon>
        <taxon>Bacillati</taxon>
        <taxon>Bacillota</taxon>
        <taxon>Bacilli</taxon>
        <taxon>Lactobacillales</taxon>
        <taxon>Carnobacteriaceae</taxon>
        <taxon>Alloiococcus</taxon>
    </lineage>
</organism>
<dbReference type="STRING" id="883081.HMPREF9698_00115"/>
<dbReference type="Pfam" id="PF04472">
    <property type="entry name" value="SepF"/>
    <property type="match status" value="1"/>
</dbReference>
<dbReference type="RefSeq" id="WP_003776266.1">
    <property type="nucleotide sequence ID" value="NZ_JH992957.1"/>
</dbReference>
<evidence type="ECO:0000256" key="2">
    <source>
        <dbReference type="ARBA" id="ARBA00023210"/>
    </source>
</evidence>
<dbReference type="HOGENOM" id="CLU_078499_4_1_9"/>
<proteinExistence type="inferred from homology"/>
<evidence type="ECO:0000256" key="3">
    <source>
        <dbReference type="ARBA" id="ARBA00023306"/>
    </source>
</evidence>
<dbReference type="PANTHER" id="PTHR35798:SF1">
    <property type="entry name" value="CELL DIVISION PROTEIN SEPF"/>
    <property type="match status" value="1"/>
</dbReference>